<dbReference type="GO" id="GO:0009416">
    <property type="term" value="P:response to light stimulus"/>
    <property type="evidence" value="ECO:0007669"/>
    <property type="project" value="TreeGrafter"/>
</dbReference>
<evidence type="ECO:0000256" key="1">
    <source>
        <dbReference type="ARBA" id="ARBA00001932"/>
    </source>
</evidence>
<dbReference type="PANTHER" id="PTHR11455:SF9">
    <property type="entry name" value="CRYPTOCHROME CIRCADIAN CLOCK 5 ISOFORM X1"/>
    <property type="match status" value="1"/>
</dbReference>
<dbReference type="PANTHER" id="PTHR11455">
    <property type="entry name" value="CRYPTOCHROME"/>
    <property type="match status" value="1"/>
</dbReference>
<dbReference type="InterPro" id="IPR014729">
    <property type="entry name" value="Rossmann-like_a/b/a_fold"/>
</dbReference>
<dbReference type="GO" id="GO:0003904">
    <property type="term" value="F:deoxyribodipyrimidine photo-lyase activity"/>
    <property type="evidence" value="ECO:0007669"/>
    <property type="project" value="TreeGrafter"/>
</dbReference>
<feature type="binding site" evidence="4">
    <location>
        <begin position="371"/>
        <end position="373"/>
    </location>
    <ligand>
        <name>FAD</name>
        <dbReference type="ChEBI" id="CHEBI:57692"/>
    </ligand>
</feature>
<evidence type="ECO:0000256" key="6">
    <source>
        <dbReference type="RuleBase" id="RU004182"/>
    </source>
</evidence>
<dbReference type="RefSeq" id="WP_193179495.1">
    <property type="nucleotide sequence ID" value="NZ_JACVXA010000006.1"/>
</dbReference>
<comment type="caution">
    <text evidence="8">The sequence shown here is derived from an EMBL/GenBank/DDBJ whole genome shotgun (WGS) entry which is preliminary data.</text>
</comment>
<dbReference type="InterPro" id="IPR036155">
    <property type="entry name" value="Crypto/Photolyase_N_sf"/>
</dbReference>
<feature type="binding site" evidence="4">
    <location>
        <position position="223"/>
    </location>
    <ligand>
        <name>FAD</name>
        <dbReference type="ChEBI" id="CHEBI:57692"/>
    </ligand>
</feature>
<comment type="cofactor">
    <cofactor evidence="1">
        <name>(6R)-5,10-methylene-5,6,7,8-tetrahydrofolate</name>
        <dbReference type="ChEBI" id="CHEBI:15636"/>
    </cofactor>
</comment>
<dbReference type="Pfam" id="PF03441">
    <property type="entry name" value="FAD_binding_7"/>
    <property type="match status" value="1"/>
</dbReference>
<evidence type="ECO:0000313" key="8">
    <source>
        <dbReference type="EMBL" id="MBE3637184.1"/>
    </source>
</evidence>
<dbReference type="InterPro" id="IPR006050">
    <property type="entry name" value="DNA_photolyase_N"/>
</dbReference>
<evidence type="ECO:0000256" key="2">
    <source>
        <dbReference type="ARBA" id="ARBA00022630"/>
    </source>
</evidence>
<comment type="cofactor">
    <cofactor evidence="4">
        <name>FAD</name>
        <dbReference type="ChEBI" id="CHEBI:57692"/>
    </cofactor>
    <text evidence="4">Binds 1 FAD per subunit.</text>
</comment>
<reference evidence="8" key="1">
    <citation type="submission" date="2020-09" db="EMBL/GenBank/DDBJ databases">
        <title>A novel bacterium of genus Mangrovicoccus, isolated from South China Sea.</title>
        <authorList>
            <person name="Huang H."/>
            <person name="Mo K."/>
            <person name="Hu Y."/>
        </authorList>
    </citation>
    <scope>NUCLEOTIDE SEQUENCE</scope>
    <source>
        <strain evidence="8">HB182678</strain>
    </source>
</reference>
<dbReference type="InterPro" id="IPR036134">
    <property type="entry name" value="Crypto/Photolyase_FAD-like_sf"/>
</dbReference>
<dbReference type="Gene3D" id="1.25.40.80">
    <property type="match status" value="1"/>
</dbReference>
<evidence type="ECO:0000256" key="3">
    <source>
        <dbReference type="ARBA" id="ARBA00022827"/>
    </source>
</evidence>
<dbReference type="PRINTS" id="PR00147">
    <property type="entry name" value="DNAPHOTLYASE"/>
</dbReference>
<gene>
    <name evidence="8" type="ORF">ICN82_03075</name>
</gene>
<proteinExistence type="inferred from homology"/>
<sequence>MGGKAVIWWVRKDLRLADNPCLSAALAAGGPVIPVAILDPLHDSWGAAPRFRWGLGLGRFAETLEQIGGRLILRRGDPLEILKELAEDCGAGAVAWSRHYDPGCIERDTRVKAELEKAGLAAKSHPGHLLFEPWRVETKTGGHYKVFTPMWKALRGSDLPEPERAPARWPAPDRWPATDSLEDWALGAPMHRAMPILKGHQRVGEAAAGDRLAWFLDEAVEQYDADRDIPGEDGTSRMSPHLAWGEIGPRSLWHAALRRREEGSKGAETFLKELVWREFAYHLAWHTPRLTRDNWREEWDAFPWNERVTAKVRAWQQGRTGIPFVDAAMREMWVTGTMHNRGRMIVASYLTKHLMTHWRIGMRWFEDCLTDWDPASNALGWQWSAGSGPDATPYFRVFNPVTQLDRFDRNRRYADAWIAEGRRDPSETALSYFEAIPESWGLSPSDPYPDPVVTPEEGRRAALEAYEGRSF</sequence>
<dbReference type="InterPro" id="IPR002081">
    <property type="entry name" value="Cryptochrome/DNA_photolyase_1"/>
</dbReference>
<evidence type="ECO:0000256" key="5">
    <source>
        <dbReference type="PIRSR" id="PIRSR602081-2"/>
    </source>
</evidence>
<keyword evidence="3 4" id="KW-0274">FAD</keyword>
<keyword evidence="2 4" id="KW-0285">Flavoprotein</keyword>
<dbReference type="GO" id="GO:0003677">
    <property type="term" value="F:DNA binding"/>
    <property type="evidence" value="ECO:0007669"/>
    <property type="project" value="TreeGrafter"/>
</dbReference>
<evidence type="ECO:0000313" key="9">
    <source>
        <dbReference type="Proteomes" id="UP000609121"/>
    </source>
</evidence>
<feature type="site" description="Electron transfer via tryptophanyl radical" evidence="5">
    <location>
        <position position="358"/>
    </location>
</feature>
<feature type="domain" description="Photolyase/cryptochrome alpha/beta" evidence="7">
    <location>
        <begin position="4"/>
        <end position="130"/>
    </location>
</feature>
<protein>
    <submittedName>
        <fullName evidence="8">Deoxyribodipyrimidine photo-lyase</fullName>
    </submittedName>
</protein>
<keyword evidence="9" id="KW-1185">Reference proteome</keyword>
<name>A0A8J7CU91_9RHOB</name>
<dbReference type="InterPro" id="IPR005101">
    <property type="entry name" value="Cryptochr/Photolyase_FAD-bd"/>
</dbReference>
<dbReference type="PROSITE" id="PS51645">
    <property type="entry name" value="PHR_CRY_ALPHA_BETA"/>
    <property type="match status" value="1"/>
</dbReference>
<dbReference type="Proteomes" id="UP000609121">
    <property type="component" value="Unassembled WGS sequence"/>
</dbReference>
<dbReference type="AlphaFoldDB" id="A0A8J7CU91"/>
<dbReference type="Gene3D" id="1.10.579.10">
    <property type="entry name" value="DNA Cyclobutane Dipyrimidine Photolyase, subunit A, domain 3"/>
    <property type="match status" value="1"/>
</dbReference>
<feature type="binding site" evidence="4">
    <location>
        <begin position="235"/>
        <end position="239"/>
    </location>
    <ligand>
        <name>FAD</name>
        <dbReference type="ChEBI" id="CHEBI:57692"/>
    </ligand>
</feature>
<dbReference type="Pfam" id="PF00875">
    <property type="entry name" value="DNA_photolyase"/>
    <property type="match status" value="1"/>
</dbReference>
<dbReference type="SUPFAM" id="SSF52425">
    <property type="entry name" value="Cryptochrome/photolyase, N-terminal domain"/>
    <property type="match status" value="1"/>
</dbReference>
<keyword evidence="6" id="KW-0157">Chromophore</keyword>
<organism evidence="8 9">
    <name type="scientific">Mangrovicoccus algicola</name>
    <dbReference type="NCBI Taxonomy" id="2771008"/>
    <lineage>
        <taxon>Bacteria</taxon>
        <taxon>Pseudomonadati</taxon>
        <taxon>Pseudomonadota</taxon>
        <taxon>Alphaproteobacteria</taxon>
        <taxon>Rhodobacterales</taxon>
        <taxon>Paracoccaceae</taxon>
        <taxon>Mangrovicoccus</taxon>
    </lineage>
</organism>
<feature type="site" description="Electron transfer via tryptophanyl radical" evidence="5">
    <location>
        <position position="304"/>
    </location>
</feature>
<dbReference type="Gene3D" id="3.40.50.620">
    <property type="entry name" value="HUPs"/>
    <property type="match status" value="1"/>
</dbReference>
<evidence type="ECO:0000259" key="7">
    <source>
        <dbReference type="PROSITE" id="PS51645"/>
    </source>
</evidence>
<comment type="similarity">
    <text evidence="6">Belongs to the DNA photolyase family.</text>
</comment>
<dbReference type="EMBL" id="JACVXA010000006">
    <property type="protein sequence ID" value="MBE3637184.1"/>
    <property type="molecule type" value="Genomic_DNA"/>
</dbReference>
<evidence type="ECO:0000256" key="4">
    <source>
        <dbReference type="PIRSR" id="PIRSR602081-1"/>
    </source>
</evidence>
<feature type="site" description="Electron transfer via tryptophanyl radical" evidence="5">
    <location>
        <position position="381"/>
    </location>
</feature>
<feature type="binding site" evidence="4">
    <location>
        <position position="270"/>
    </location>
    <ligand>
        <name>FAD</name>
        <dbReference type="ChEBI" id="CHEBI:57692"/>
    </ligand>
</feature>
<dbReference type="SUPFAM" id="SSF48173">
    <property type="entry name" value="Cryptochrome/photolyase FAD-binding domain"/>
    <property type="match status" value="1"/>
</dbReference>
<dbReference type="GO" id="GO:0071949">
    <property type="term" value="F:FAD binding"/>
    <property type="evidence" value="ECO:0007669"/>
    <property type="project" value="TreeGrafter"/>
</dbReference>
<accession>A0A8J7CU91</accession>